<organism evidence="12 13">
    <name type="scientific">Cirrhinus mrigala</name>
    <name type="common">Mrigala</name>
    <dbReference type="NCBI Taxonomy" id="683832"/>
    <lineage>
        <taxon>Eukaryota</taxon>
        <taxon>Metazoa</taxon>
        <taxon>Chordata</taxon>
        <taxon>Craniata</taxon>
        <taxon>Vertebrata</taxon>
        <taxon>Euteleostomi</taxon>
        <taxon>Actinopterygii</taxon>
        <taxon>Neopterygii</taxon>
        <taxon>Teleostei</taxon>
        <taxon>Ostariophysi</taxon>
        <taxon>Cypriniformes</taxon>
        <taxon>Cyprinidae</taxon>
        <taxon>Labeoninae</taxon>
        <taxon>Labeonini</taxon>
        <taxon>Cirrhinus</taxon>
    </lineage>
</organism>
<evidence type="ECO:0000256" key="4">
    <source>
        <dbReference type="ARBA" id="ARBA00022685"/>
    </source>
</evidence>
<keyword evidence="6" id="KW-1133">Transmembrane helix</keyword>
<feature type="domain" description="ZP" evidence="11">
    <location>
        <begin position="1"/>
        <end position="54"/>
    </location>
</feature>
<dbReference type="InterPro" id="IPR001507">
    <property type="entry name" value="ZP_dom"/>
</dbReference>
<dbReference type="InterPro" id="IPR055355">
    <property type="entry name" value="ZP-C"/>
</dbReference>
<dbReference type="InterPro" id="IPR042235">
    <property type="entry name" value="ZP-C_dom"/>
</dbReference>
<keyword evidence="5" id="KW-0812">Transmembrane</keyword>
<comment type="caution">
    <text evidence="12">The sequence shown here is derived from an EMBL/GenBank/DDBJ whole genome shotgun (WGS) entry which is preliminary data.</text>
</comment>
<dbReference type="Proteomes" id="UP001529510">
    <property type="component" value="Unassembled WGS sequence"/>
</dbReference>
<evidence type="ECO:0000313" key="13">
    <source>
        <dbReference type="Proteomes" id="UP001529510"/>
    </source>
</evidence>
<evidence type="ECO:0000256" key="5">
    <source>
        <dbReference type="ARBA" id="ARBA00022692"/>
    </source>
</evidence>
<dbReference type="InterPro" id="IPR051148">
    <property type="entry name" value="Zona_Pellucida_Domain_gp"/>
</dbReference>
<dbReference type="GO" id="GO:0035805">
    <property type="term" value="C:egg coat"/>
    <property type="evidence" value="ECO:0007669"/>
    <property type="project" value="UniProtKB-SubCell"/>
</dbReference>
<evidence type="ECO:0000256" key="2">
    <source>
        <dbReference type="ARBA" id="ARBA00022475"/>
    </source>
</evidence>
<protein>
    <recommendedName>
        <fullName evidence="11">ZP domain-containing protein</fullName>
    </recommendedName>
</protein>
<dbReference type="GO" id="GO:0005886">
    <property type="term" value="C:plasma membrane"/>
    <property type="evidence" value="ECO:0007669"/>
    <property type="project" value="UniProtKB-SubCell"/>
</dbReference>
<dbReference type="PANTHER" id="PTHR23343">
    <property type="entry name" value="ZONA PELLUCIDA SPERM-BINDING PROTEIN"/>
    <property type="match status" value="1"/>
</dbReference>
<evidence type="ECO:0000313" key="12">
    <source>
        <dbReference type="EMBL" id="KAL0190517.1"/>
    </source>
</evidence>
<proteinExistence type="predicted"/>
<keyword evidence="3" id="KW-0272">Extracellular matrix</keyword>
<keyword evidence="2" id="KW-1003">Cell membrane</keyword>
<evidence type="ECO:0000256" key="8">
    <source>
        <dbReference type="ARBA" id="ARBA00023157"/>
    </source>
</evidence>
<dbReference type="PROSITE" id="PS51034">
    <property type="entry name" value="ZP_2"/>
    <property type="match status" value="1"/>
</dbReference>
<gene>
    <name evidence="12" type="ORF">M9458_013215</name>
</gene>
<feature type="non-terminal residue" evidence="12">
    <location>
        <position position="54"/>
    </location>
</feature>
<evidence type="ECO:0000256" key="3">
    <source>
        <dbReference type="ARBA" id="ARBA00022530"/>
    </source>
</evidence>
<keyword evidence="13" id="KW-1185">Reference proteome</keyword>
<dbReference type="EMBL" id="JAMKFB020000006">
    <property type="protein sequence ID" value="KAL0190517.1"/>
    <property type="molecule type" value="Genomic_DNA"/>
</dbReference>
<sequence>MYTSYYSEADYPVTKVLREPVYVEVRILERTDPNLVLVLDHCWATSNPEPLSLP</sequence>
<dbReference type="Pfam" id="PF00100">
    <property type="entry name" value="Zona_pellucida"/>
    <property type="match status" value="1"/>
</dbReference>
<comment type="subcellular location">
    <subcellularLocation>
        <location evidence="1">Cell membrane</location>
        <topology evidence="1">Single-pass type I membrane protein</topology>
    </subcellularLocation>
    <subcellularLocation>
        <location evidence="10">Zona pellucida</location>
    </subcellularLocation>
</comment>
<evidence type="ECO:0000256" key="1">
    <source>
        <dbReference type="ARBA" id="ARBA00004251"/>
    </source>
</evidence>
<dbReference type="GO" id="GO:0007338">
    <property type="term" value="P:single fertilization"/>
    <property type="evidence" value="ECO:0007669"/>
    <property type="project" value="UniProtKB-KW"/>
</dbReference>
<evidence type="ECO:0000259" key="11">
    <source>
        <dbReference type="PROSITE" id="PS51034"/>
    </source>
</evidence>
<reference evidence="12 13" key="1">
    <citation type="submission" date="2024-05" db="EMBL/GenBank/DDBJ databases">
        <title>Genome sequencing and assembly of Indian major carp, Cirrhinus mrigala (Hamilton, 1822).</title>
        <authorList>
            <person name="Mohindra V."/>
            <person name="Chowdhury L.M."/>
            <person name="Lal K."/>
            <person name="Jena J.K."/>
        </authorList>
    </citation>
    <scope>NUCLEOTIDE SEQUENCE [LARGE SCALE GENOMIC DNA]</scope>
    <source>
        <strain evidence="12">CM1030</strain>
        <tissue evidence="12">Blood</tissue>
    </source>
</reference>
<evidence type="ECO:0000256" key="9">
    <source>
        <dbReference type="ARBA" id="ARBA00023279"/>
    </source>
</evidence>
<keyword evidence="3" id="KW-0964">Secreted</keyword>
<keyword evidence="7" id="KW-0472">Membrane</keyword>
<dbReference type="Gene3D" id="2.60.40.4100">
    <property type="entry name" value="Zona pellucida, ZP-C domain"/>
    <property type="match status" value="1"/>
</dbReference>
<evidence type="ECO:0000256" key="6">
    <source>
        <dbReference type="ARBA" id="ARBA00022989"/>
    </source>
</evidence>
<evidence type="ECO:0000256" key="7">
    <source>
        <dbReference type="ARBA" id="ARBA00023136"/>
    </source>
</evidence>
<dbReference type="PANTHER" id="PTHR23343:SF31">
    <property type="entry name" value="ZONA PELLUCIDA SPERM-BINDING PROTEIN 4"/>
    <property type="match status" value="1"/>
</dbReference>
<dbReference type="AlphaFoldDB" id="A0ABD0QWD0"/>
<keyword evidence="9" id="KW-0278">Fertilization</keyword>
<accession>A0ABD0QWD0</accession>
<evidence type="ECO:0000256" key="10">
    <source>
        <dbReference type="ARBA" id="ARBA00024183"/>
    </source>
</evidence>
<keyword evidence="8" id="KW-1015">Disulfide bond</keyword>
<name>A0ABD0QWD0_CIRMR</name>
<keyword evidence="4" id="KW-0165">Cleavage on pair of basic residues</keyword>